<name>A0ABQ8IXH1_DERPT</name>
<evidence type="ECO:0000256" key="2">
    <source>
        <dbReference type="ARBA" id="ARBA00023002"/>
    </source>
</evidence>
<evidence type="ECO:0000313" key="5">
    <source>
        <dbReference type="EMBL" id="KAH9414999.1"/>
    </source>
</evidence>
<evidence type="ECO:0000256" key="3">
    <source>
        <dbReference type="SAM" id="MobiDB-lite"/>
    </source>
</evidence>
<keyword evidence="4" id="KW-0472">Membrane</keyword>
<evidence type="ECO:0008006" key="7">
    <source>
        <dbReference type="Google" id="ProtNLM"/>
    </source>
</evidence>
<feature type="transmembrane region" description="Helical" evidence="4">
    <location>
        <begin position="372"/>
        <end position="395"/>
    </location>
</feature>
<dbReference type="Pfam" id="PF00106">
    <property type="entry name" value="adh_short"/>
    <property type="match status" value="1"/>
</dbReference>
<protein>
    <recommendedName>
        <fullName evidence="7">Very-long-chain 3-oxoacyl-CoA reductase-like</fullName>
    </recommendedName>
</protein>
<dbReference type="PRINTS" id="PR00081">
    <property type="entry name" value="GDHRDH"/>
</dbReference>
<keyword evidence="4" id="KW-0812">Transmembrane</keyword>
<evidence type="ECO:0000313" key="6">
    <source>
        <dbReference type="Proteomes" id="UP000887458"/>
    </source>
</evidence>
<comment type="caution">
    <text evidence="5">The sequence shown here is derived from an EMBL/GenBank/DDBJ whole genome shotgun (WGS) entry which is preliminary data.</text>
</comment>
<dbReference type="EMBL" id="NJHN03000101">
    <property type="protein sequence ID" value="KAH9414999.1"/>
    <property type="molecule type" value="Genomic_DNA"/>
</dbReference>
<dbReference type="PANTHER" id="PTHR43899:SF13">
    <property type="entry name" value="RH59310P"/>
    <property type="match status" value="1"/>
</dbReference>
<dbReference type="InterPro" id="IPR002347">
    <property type="entry name" value="SDR_fam"/>
</dbReference>
<dbReference type="InterPro" id="IPR036291">
    <property type="entry name" value="NAD(P)-bd_dom_sf"/>
</dbReference>
<feature type="region of interest" description="Disordered" evidence="3">
    <location>
        <begin position="425"/>
        <end position="505"/>
    </location>
</feature>
<feature type="compositionally biased region" description="Low complexity" evidence="3">
    <location>
        <begin position="467"/>
        <end position="481"/>
    </location>
</feature>
<dbReference type="PANTHER" id="PTHR43899">
    <property type="entry name" value="RH59310P"/>
    <property type="match status" value="1"/>
</dbReference>
<gene>
    <name evidence="5" type="ORF">DERP_014292</name>
</gene>
<keyword evidence="2" id="KW-0560">Oxidoreductase</keyword>
<feature type="compositionally biased region" description="Basic residues" evidence="3">
    <location>
        <begin position="425"/>
        <end position="444"/>
    </location>
</feature>
<feature type="region of interest" description="Disordered" evidence="3">
    <location>
        <begin position="531"/>
        <end position="564"/>
    </location>
</feature>
<organism evidence="5 6">
    <name type="scientific">Dermatophagoides pteronyssinus</name>
    <name type="common">European house dust mite</name>
    <dbReference type="NCBI Taxonomy" id="6956"/>
    <lineage>
        <taxon>Eukaryota</taxon>
        <taxon>Metazoa</taxon>
        <taxon>Ecdysozoa</taxon>
        <taxon>Arthropoda</taxon>
        <taxon>Chelicerata</taxon>
        <taxon>Arachnida</taxon>
        <taxon>Acari</taxon>
        <taxon>Acariformes</taxon>
        <taxon>Sarcoptiformes</taxon>
        <taxon>Astigmata</taxon>
        <taxon>Psoroptidia</taxon>
        <taxon>Analgoidea</taxon>
        <taxon>Pyroglyphidae</taxon>
        <taxon>Dermatophagoidinae</taxon>
        <taxon>Dermatophagoides</taxon>
    </lineage>
</organism>
<dbReference type="SUPFAM" id="SSF51735">
    <property type="entry name" value="NAD(P)-binding Rossmann-fold domains"/>
    <property type="match status" value="1"/>
</dbReference>
<dbReference type="Proteomes" id="UP000887458">
    <property type="component" value="Unassembled WGS sequence"/>
</dbReference>
<accession>A0ABQ8IXH1</accession>
<keyword evidence="4" id="KW-1133">Transmembrane helix</keyword>
<reference evidence="5 6" key="2">
    <citation type="journal article" date="2022" name="Mol. Biol. Evol.">
        <title>Comparative Genomics Reveals Insights into the Divergent Evolution of Astigmatic Mites and Household Pest Adaptations.</title>
        <authorList>
            <person name="Xiong Q."/>
            <person name="Wan A.T."/>
            <person name="Liu X."/>
            <person name="Fung C.S."/>
            <person name="Xiao X."/>
            <person name="Malainual N."/>
            <person name="Hou J."/>
            <person name="Wang L."/>
            <person name="Wang M."/>
            <person name="Yang K.Y."/>
            <person name="Cui Y."/>
            <person name="Leung E.L."/>
            <person name="Nong W."/>
            <person name="Shin S.K."/>
            <person name="Au S.W."/>
            <person name="Jeong K.Y."/>
            <person name="Chew F.T."/>
            <person name="Hui J.H."/>
            <person name="Leung T.F."/>
            <person name="Tungtrongchitr A."/>
            <person name="Zhong N."/>
            <person name="Liu Z."/>
            <person name="Tsui S.K."/>
        </authorList>
    </citation>
    <scope>NUCLEOTIDE SEQUENCE [LARGE SCALE GENOMIC DNA]</scope>
    <source>
        <strain evidence="5">Derp</strain>
    </source>
</reference>
<dbReference type="InterPro" id="IPR051019">
    <property type="entry name" value="VLCFA-Steroid_DH"/>
</dbReference>
<keyword evidence="6" id="KW-1185">Reference proteome</keyword>
<dbReference type="Gene3D" id="3.40.50.720">
    <property type="entry name" value="NAD(P)-binding Rossmann-like Domain"/>
    <property type="match status" value="1"/>
</dbReference>
<reference evidence="5 6" key="1">
    <citation type="journal article" date="2018" name="J. Allergy Clin. Immunol.">
        <title>High-quality assembly of Dermatophagoides pteronyssinus genome and transcriptome reveals a wide range of novel allergens.</title>
        <authorList>
            <person name="Liu X.Y."/>
            <person name="Yang K.Y."/>
            <person name="Wang M.Q."/>
            <person name="Kwok J.S."/>
            <person name="Zeng X."/>
            <person name="Yang Z."/>
            <person name="Xiao X.J."/>
            <person name="Lau C.P."/>
            <person name="Li Y."/>
            <person name="Huang Z.M."/>
            <person name="Ba J.G."/>
            <person name="Yim A.K."/>
            <person name="Ouyang C.Y."/>
            <person name="Ngai S.M."/>
            <person name="Chan T.F."/>
            <person name="Leung E.L."/>
            <person name="Liu L."/>
            <person name="Liu Z.G."/>
            <person name="Tsui S.K."/>
        </authorList>
    </citation>
    <scope>NUCLEOTIDE SEQUENCE [LARGE SCALE GENOMIC DNA]</scope>
    <source>
        <strain evidence="5">Derp</strain>
    </source>
</reference>
<dbReference type="CDD" id="cd05356">
    <property type="entry name" value="17beta-HSD1_like_SDR_c"/>
    <property type="match status" value="1"/>
</dbReference>
<evidence type="ECO:0000256" key="4">
    <source>
        <dbReference type="SAM" id="Phobius"/>
    </source>
</evidence>
<feature type="compositionally biased region" description="Basic and acidic residues" evidence="3">
    <location>
        <begin position="552"/>
        <end position="564"/>
    </location>
</feature>
<comment type="similarity">
    <text evidence="1">Belongs to the short-chain dehydrogenases/reductases (SDR) family.</text>
</comment>
<sequence length="564" mass="63818">MIFLTIIVIIILIILWKFWNYRPFVWDTNNGKYWAVVTGATDGIGYEFARQLAQKGYNIVMISRNPEKLATKRQTILDESGNNVQIETVAVDFKKLDIYDQIRLAIKDKDVFILVNNVGFANVENLDAFYDESSDYHQDMISVNITSTVRMTDLILPTMIEKQRGLILNLSSNIAEHSCGFGTMYSSTKAFILNFSQTLYYECLPKNVLVFALTPMFVHSQLITIRPSLFIPSAKCYVQNALKSIQWNEKFSCGYIYHRLLSEFTKIAALILGERYFIAVSKDIFLYHFQAYHDQNFAEKISEGNIVNKVGPSELLRCCQRLFFCKCIEQNCRNEKRLELFCGRCTYQSDLCDDFSCERFSGEDSCGMASSIAVLVLMSIDIIITIGLIIAACIYERRKSLLKSMGIMASTIPATSSIKSTIKTKKISLKKQKKNRTPKTKKSTKGTTEDEESSASEKSISEKRSSTRTSQLLSSKSSTNNKTDRRTLSPNSNGPKILLPLPPPPIITTGATATYLPANNGGAVPQVFGRLKSRSVSENTEQQDQQQPMADQKPEYEEHLWTEK</sequence>
<proteinExistence type="inferred from homology"/>
<evidence type="ECO:0000256" key="1">
    <source>
        <dbReference type="ARBA" id="ARBA00006484"/>
    </source>
</evidence>